<feature type="transmembrane region" description="Helical" evidence="5">
    <location>
        <begin position="208"/>
        <end position="234"/>
    </location>
</feature>
<evidence type="ECO:0000256" key="1">
    <source>
        <dbReference type="ARBA" id="ARBA00004370"/>
    </source>
</evidence>
<dbReference type="InterPro" id="IPR000276">
    <property type="entry name" value="GPCR_Rhodpsn"/>
</dbReference>
<dbReference type="PRINTS" id="PR00237">
    <property type="entry name" value="GPCRRHODOPSN"/>
</dbReference>
<organism evidence="7 8">
    <name type="scientific">Owenia fusiformis</name>
    <name type="common">Polychaete worm</name>
    <dbReference type="NCBI Taxonomy" id="6347"/>
    <lineage>
        <taxon>Eukaryota</taxon>
        <taxon>Metazoa</taxon>
        <taxon>Spiralia</taxon>
        <taxon>Lophotrochozoa</taxon>
        <taxon>Annelida</taxon>
        <taxon>Polychaeta</taxon>
        <taxon>Sedentaria</taxon>
        <taxon>Canalipalpata</taxon>
        <taxon>Sabellida</taxon>
        <taxon>Oweniida</taxon>
        <taxon>Oweniidae</taxon>
        <taxon>Owenia</taxon>
    </lineage>
</organism>
<evidence type="ECO:0000256" key="5">
    <source>
        <dbReference type="SAM" id="Phobius"/>
    </source>
</evidence>
<comment type="caution">
    <text evidence="7">The sequence shown here is derived from an EMBL/GenBank/DDBJ whole genome shotgun (WGS) entry which is preliminary data.</text>
</comment>
<dbReference type="PROSITE" id="PS50262">
    <property type="entry name" value="G_PROTEIN_RECEP_F1_2"/>
    <property type="match status" value="1"/>
</dbReference>
<keyword evidence="8" id="KW-1185">Reference proteome</keyword>
<dbReference type="GO" id="GO:0016020">
    <property type="term" value="C:membrane"/>
    <property type="evidence" value="ECO:0007669"/>
    <property type="project" value="UniProtKB-SubCell"/>
</dbReference>
<feature type="domain" description="G-protein coupled receptors family 1 profile" evidence="6">
    <location>
        <begin position="52"/>
        <end position="314"/>
    </location>
</feature>
<dbReference type="AlphaFoldDB" id="A0A8S4NP37"/>
<dbReference type="PANTHER" id="PTHR46641:SF2">
    <property type="entry name" value="FMRFAMIDE RECEPTOR"/>
    <property type="match status" value="1"/>
</dbReference>
<protein>
    <recommendedName>
        <fullName evidence="6">G-protein coupled receptors family 1 profile domain-containing protein</fullName>
    </recommendedName>
</protein>
<feature type="transmembrane region" description="Helical" evidence="5">
    <location>
        <begin position="254"/>
        <end position="279"/>
    </location>
</feature>
<dbReference type="Pfam" id="PF00001">
    <property type="entry name" value="7tm_1"/>
    <property type="match status" value="1"/>
</dbReference>
<dbReference type="EMBL" id="CAIIXF020000005">
    <property type="protein sequence ID" value="CAH1782695.1"/>
    <property type="molecule type" value="Genomic_DNA"/>
</dbReference>
<accession>A0A8S4NP37</accession>
<keyword evidence="3 5" id="KW-1133">Transmembrane helix</keyword>
<keyword evidence="4 5" id="KW-0472">Membrane</keyword>
<dbReference type="SUPFAM" id="SSF81321">
    <property type="entry name" value="Family A G protein-coupled receptor-like"/>
    <property type="match status" value="1"/>
</dbReference>
<evidence type="ECO:0000256" key="4">
    <source>
        <dbReference type="ARBA" id="ARBA00023136"/>
    </source>
</evidence>
<dbReference type="Gene3D" id="1.20.1070.10">
    <property type="entry name" value="Rhodopsin 7-helix transmembrane proteins"/>
    <property type="match status" value="1"/>
</dbReference>
<feature type="transmembrane region" description="Helical" evidence="5">
    <location>
        <begin position="35"/>
        <end position="61"/>
    </location>
</feature>
<evidence type="ECO:0000313" key="7">
    <source>
        <dbReference type="EMBL" id="CAH1782695.1"/>
    </source>
</evidence>
<dbReference type="CDD" id="cd14978">
    <property type="entry name" value="7tmA_FMRFamide_R-like"/>
    <property type="match status" value="1"/>
</dbReference>
<evidence type="ECO:0000259" key="6">
    <source>
        <dbReference type="PROSITE" id="PS50262"/>
    </source>
</evidence>
<dbReference type="InterPro" id="IPR017452">
    <property type="entry name" value="GPCR_Rhodpsn_7TM"/>
</dbReference>
<evidence type="ECO:0000313" key="8">
    <source>
        <dbReference type="Proteomes" id="UP000749559"/>
    </source>
</evidence>
<feature type="transmembrane region" description="Helical" evidence="5">
    <location>
        <begin position="82"/>
        <end position="98"/>
    </location>
</feature>
<dbReference type="InterPro" id="IPR052954">
    <property type="entry name" value="GPCR-Ligand_Int"/>
</dbReference>
<reference evidence="7" key="1">
    <citation type="submission" date="2022-03" db="EMBL/GenBank/DDBJ databases">
        <authorList>
            <person name="Martin C."/>
        </authorList>
    </citation>
    <scope>NUCLEOTIDE SEQUENCE</scope>
</reference>
<evidence type="ECO:0000256" key="2">
    <source>
        <dbReference type="ARBA" id="ARBA00022692"/>
    </source>
</evidence>
<name>A0A8S4NP37_OWEFU</name>
<sequence length="349" mass="39934">MAETVNYNVSDGNMSVFNATNNTATEEQPDQTFDIVVNIGFLFVVCLFGLFGNTVAFIVLWQDRSRSPMFHLLRSLTVSDSVFLGCVFCTEVLTRLLYMCEPPPRANYNNLEIVNSLVIWPMGMMSQLSTIWLTVAISMERTIAVCYPLKAYSLSSLSKARLASSLIVIGSILYNIPRCFEYETFREDHFIPKTKFGSNIVYRYFYSAALYFVVFFCLPLILLIITNTKVIVAFKRMQKQQKEMNVIQKRENRLTMVALSVVCVFFACGMPALIVNFIDSTFDEHSVVPDWWVIFLSIANFLVAVNAAIDFVLYCFLGKKFRKMLLKLFHCDRPKILEESGFTTEMSEC</sequence>
<comment type="subcellular location">
    <subcellularLocation>
        <location evidence="1">Membrane</location>
    </subcellularLocation>
</comment>
<dbReference type="PANTHER" id="PTHR46641">
    <property type="entry name" value="FMRFAMIDE RECEPTOR-RELATED"/>
    <property type="match status" value="1"/>
</dbReference>
<dbReference type="GO" id="GO:0004930">
    <property type="term" value="F:G protein-coupled receptor activity"/>
    <property type="evidence" value="ECO:0007669"/>
    <property type="project" value="InterPro"/>
</dbReference>
<keyword evidence="2 5" id="KW-0812">Transmembrane</keyword>
<feature type="transmembrane region" description="Helical" evidence="5">
    <location>
        <begin position="291"/>
        <end position="317"/>
    </location>
</feature>
<gene>
    <name evidence="7" type="ORF">OFUS_LOCUS9115</name>
</gene>
<dbReference type="Proteomes" id="UP000749559">
    <property type="component" value="Unassembled WGS sequence"/>
</dbReference>
<proteinExistence type="predicted"/>
<dbReference type="OrthoDB" id="6281784at2759"/>
<feature type="transmembrane region" description="Helical" evidence="5">
    <location>
        <begin position="118"/>
        <end position="139"/>
    </location>
</feature>
<evidence type="ECO:0000256" key="3">
    <source>
        <dbReference type="ARBA" id="ARBA00022989"/>
    </source>
</evidence>